<dbReference type="AlphaFoldDB" id="A0A2C9VWJ4"/>
<protein>
    <submittedName>
        <fullName evidence="1">Uncharacterized protein</fullName>
    </submittedName>
</protein>
<name>A0A2C9VWJ4_MANES</name>
<evidence type="ECO:0000313" key="1">
    <source>
        <dbReference type="EMBL" id="OAY49654.1"/>
    </source>
</evidence>
<dbReference type="EMBL" id="CM004391">
    <property type="protein sequence ID" value="OAY49654.1"/>
    <property type="molecule type" value="Genomic_DNA"/>
</dbReference>
<accession>A0A2C9VWJ4</accession>
<sequence length="43" mass="5076">MYKDFHYNIITQTCSLIKIKIKLIKHLELKAILSFVISILDQV</sequence>
<reference evidence="1" key="1">
    <citation type="submission" date="2016-02" db="EMBL/GenBank/DDBJ databases">
        <title>WGS assembly of Manihot esculenta.</title>
        <authorList>
            <person name="Bredeson J.V."/>
            <person name="Prochnik S.E."/>
            <person name="Lyons J.B."/>
            <person name="Schmutz J."/>
            <person name="Grimwood J."/>
            <person name="Vrebalov J."/>
            <person name="Bart R.S."/>
            <person name="Amuge T."/>
            <person name="Ferguson M.E."/>
            <person name="Green R."/>
            <person name="Putnam N."/>
            <person name="Stites J."/>
            <person name="Rounsley S."/>
            <person name="Rokhsar D.S."/>
        </authorList>
    </citation>
    <scope>NUCLEOTIDE SEQUENCE [LARGE SCALE GENOMIC DNA]</scope>
    <source>
        <tissue evidence="1">Leaf</tissue>
    </source>
</reference>
<organism evidence="1">
    <name type="scientific">Manihot esculenta</name>
    <name type="common">Cassava</name>
    <name type="synonym">Jatropha manihot</name>
    <dbReference type="NCBI Taxonomy" id="3983"/>
    <lineage>
        <taxon>Eukaryota</taxon>
        <taxon>Viridiplantae</taxon>
        <taxon>Streptophyta</taxon>
        <taxon>Embryophyta</taxon>
        <taxon>Tracheophyta</taxon>
        <taxon>Spermatophyta</taxon>
        <taxon>Magnoliopsida</taxon>
        <taxon>eudicotyledons</taxon>
        <taxon>Gunneridae</taxon>
        <taxon>Pentapetalae</taxon>
        <taxon>rosids</taxon>
        <taxon>fabids</taxon>
        <taxon>Malpighiales</taxon>
        <taxon>Euphorbiaceae</taxon>
        <taxon>Crotonoideae</taxon>
        <taxon>Manihoteae</taxon>
        <taxon>Manihot</taxon>
    </lineage>
</organism>
<gene>
    <name evidence="1" type="ORF">MANES_05G072400</name>
</gene>
<proteinExistence type="predicted"/>